<organism evidence="1 2">
    <name type="scientific">Ectopseudomonas chengduensis</name>
    <dbReference type="NCBI Taxonomy" id="489632"/>
    <lineage>
        <taxon>Bacteria</taxon>
        <taxon>Pseudomonadati</taxon>
        <taxon>Pseudomonadota</taxon>
        <taxon>Gammaproteobacteria</taxon>
        <taxon>Pseudomonadales</taxon>
        <taxon>Pseudomonadaceae</taxon>
        <taxon>Ectopseudomonas</taxon>
    </lineage>
</organism>
<dbReference type="AlphaFoldDB" id="A0A1G6UBI2"/>
<name>A0A1G6UBI2_9GAMM</name>
<protein>
    <submittedName>
        <fullName evidence="1">Uncharacterized protein</fullName>
    </submittedName>
</protein>
<accession>A0A1G6UBI2</accession>
<gene>
    <name evidence="1" type="ORF">SAMN05216576_115105</name>
</gene>
<dbReference type="EMBL" id="FMZQ01000015">
    <property type="protein sequence ID" value="SDD38750.1"/>
    <property type="molecule type" value="Genomic_DNA"/>
</dbReference>
<keyword evidence="2" id="KW-1185">Reference proteome</keyword>
<evidence type="ECO:0000313" key="2">
    <source>
        <dbReference type="Proteomes" id="UP000199467"/>
    </source>
</evidence>
<dbReference type="Proteomes" id="UP000199467">
    <property type="component" value="Unassembled WGS sequence"/>
</dbReference>
<reference evidence="2" key="1">
    <citation type="submission" date="2016-10" db="EMBL/GenBank/DDBJ databases">
        <authorList>
            <person name="Varghese N."/>
            <person name="Submissions S."/>
        </authorList>
    </citation>
    <scope>NUCLEOTIDE SEQUENCE [LARGE SCALE GENOMIC DNA]</scope>
    <source>
        <strain evidence="2">DSM 26382</strain>
    </source>
</reference>
<sequence length="158" mass="17884">MDAELIINLWALYDASTGTVYALAGRAYNIAGTDKAKLDFLKMAARTDYVTAKRYRVPDRFCIVFPDGQEHRCVTYLNAVSDPNAQLFEQIFKNIEADLPPLPRFSGEDVSYVSQRISDDPLCVTTVLYEDGAGNIRPVVTDEDRAWIEQHQARFHGY</sequence>
<dbReference type="RefSeq" id="WP_139204284.1">
    <property type="nucleotide sequence ID" value="NZ_FMZQ01000015.1"/>
</dbReference>
<evidence type="ECO:0000313" key="1">
    <source>
        <dbReference type="EMBL" id="SDD38750.1"/>
    </source>
</evidence>
<proteinExistence type="predicted"/>